<dbReference type="Proteomes" id="UP000661077">
    <property type="component" value="Unassembled WGS sequence"/>
</dbReference>
<dbReference type="EC" id="3.1.4.58" evidence="2"/>
<dbReference type="PANTHER" id="PTHR35561:SF1">
    <property type="entry name" value="RNA 2',3'-CYCLIC PHOSPHODIESTERASE"/>
    <property type="match status" value="1"/>
</dbReference>
<evidence type="ECO:0000313" key="3">
    <source>
        <dbReference type="EMBL" id="MBM0103421.1"/>
    </source>
</evidence>
<dbReference type="PANTHER" id="PTHR35561">
    <property type="entry name" value="RNA 2',3'-CYCLIC PHOSPHODIESTERASE"/>
    <property type="match status" value="1"/>
</dbReference>
<dbReference type="InterPro" id="IPR004175">
    <property type="entry name" value="RNA_CPDase"/>
</dbReference>
<feature type="short sequence motif" description="HXTX 2" evidence="2">
    <location>
        <begin position="126"/>
        <end position="129"/>
    </location>
</feature>
<feature type="short sequence motif" description="HXTX 1" evidence="2">
    <location>
        <begin position="45"/>
        <end position="48"/>
    </location>
</feature>
<dbReference type="Gene3D" id="3.90.1140.10">
    <property type="entry name" value="Cyclic phosphodiesterase"/>
    <property type="match status" value="1"/>
</dbReference>
<comment type="similarity">
    <text evidence="2">Belongs to the 2H phosphoesterase superfamily. ThpR family.</text>
</comment>
<reference evidence="3 4" key="1">
    <citation type="journal article" date="2021" name="Int. J. Syst. Evol. Microbiol.">
        <title>Steroidobacter gossypii sp. nov., isolated from soil of cotton cropping field.</title>
        <authorList>
            <person name="Huang R."/>
            <person name="Yang S."/>
            <person name="Zhen C."/>
            <person name="Liu W."/>
        </authorList>
    </citation>
    <scope>NUCLEOTIDE SEQUENCE [LARGE SCALE GENOMIC DNA]</scope>
    <source>
        <strain evidence="3 4">S1-65</strain>
    </source>
</reference>
<feature type="active site" description="Proton acceptor" evidence="2">
    <location>
        <position position="126"/>
    </location>
</feature>
<evidence type="ECO:0000313" key="4">
    <source>
        <dbReference type="Proteomes" id="UP000661077"/>
    </source>
</evidence>
<dbReference type="InterPro" id="IPR009097">
    <property type="entry name" value="Cyclic_Pdiesterase"/>
</dbReference>
<feature type="active site" description="Proton donor" evidence="2">
    <location>
        <position position="45"/>
    </location>
</feature>
<sequence>MDPARHRRLFFALWPTDQFRAEIETATHAIALASGGRLIPARNLHVTLLFLGEVPAENFDVVQQAAAPLAGSPAFELSFDGVEAWGRRLLCLTSSTPPAAAIDLATRLRAHLSNFVREDEREFRPHITLARDLPRSRPTQKIEVLRQQVNDFALVESVRDARGSQYSVLNRWPLERE</sequence>
<keyword evidence="4" id="KW-1185">Reference proteome</keyword>
<dbReference type="EMBL" id="JAEVLS010000001">
    <property type="protein sequence ID" value="MBM0103421.1"/>
    <property type="molecule type" value="Genomic_DNA"/>
</dbReference>
<dbReference type="NCBIfam" id="TIGR02258">
    <property type="entry name" value="2_5_ligase"/>
    <property type="match status" value="1"/>
</dbReference>
<dbReference type="RefSeq" id="WP_203165395.1">
    <property type="nucleotide sequence ID" value="NZ_JAEVLS010000001.1"/>
</dbReference>
<organism evidence="3 4">
    <name type="scientific">Steroidobacter gossypii</name>
    <dbReference type="NCBI Taxonomy" id="2805490"/>
    <lineage>
        <taxon>Bacteria</taxon>
        <taxon>Pseudomonadati</taxon>
        <taxon>Pseudomonadota</taxon>
        <taxon>Gammaproteobacteria</taxon>
        <taxon>Steroidobacterales</taxon>
        <taxon>Steroidobacteraceae</taxon>
        <taxon>Steroidobacter</taxon>
    </lineage>
</organism>
<dbReference type="HAMAP" id="MF_01940">
    <property type="entry name" value="RNA_CPDase"/>
    <property type="match status" value="1"/>
</dbReference>
<comment type="caution">
    <text evidence="3">The sequence shown here is derived from an EMBL/GenBank/DDBJ whole genome shotgun (WGS) entry which is preliminary data.</text>
</comment>
<protein>
    <recommendedName>
        <fullName evidence="2">RNA 2',3'-cyclic phosphodiesterase</fullName>
        <shortName evidence="2">RNA 2',3'-CPDase</shortName>
        <ecNumber evidence="2">3.1.4.58</ecNumber>
    </recommendedName>
</protein>
<dbReference type="Pfam" id="PF13563">
    <property type="entry name" value="2_5_RNA_ligase2"/>
    <property type="match status" value="1"/>
</dbReference>
<keyword evidence="1 2" id="KW-0378">Hydrolase</keyword>
<name>A0ABS1WR13_9GAMM</name>
<evidence type="ECO:0000256" key="1">
    <source>
        <dbReference type="ARBA" id="ARBA00022801"/>
    </source>
</evidence>
<proteinExistence type="inferred from homology"/>
<comment type="function">
    <text evidence="2">Hydrolyzes RNA 2',3'-cyclic phosphodiester to an RNA 2'-phosphomonoester.</text>
</comment>
<gene>
    <name evidence="3" type="primary">thpR</name>
    <name evidence="3" type="ORF">JM946_01640</name>
</gene>
<comment type="catalytic activity">
    <reaction evidence="2">
        <text>a 3'-end 2',3'-cyclophospho-ribonucleotide-RNA + H2O = a 3'-end 2'-phospho-ribonucleotide-RNA + H(+)</text>
        <dbReference type="Rhea" id="RHEA:11828"/>
        <dbReference type="Rhea" id="RHEA-COMP:10464"/>
        <dbReference type="Rhea" id="RHEA-COMP:17353"/>
        <dbReference type="ChEBI" id="CHEBI:15377"/>
        <dbReference type="ChEBI" id="CHEBI:15378"/>
        <dbReference type="ChEBI" id="CHEBI:83064"/>
        <dbReference type="ChEBI" id="CHEBI:173113"/>
        <dbReference type="EC" id="3.1.4.58"/>
    </reaction>
</comment>
<dbReference type="SUPFAM" id="SSF55144">
    <property type="entry name" value="LigT-like"/>
    <property type="match status" value="1"/>
</dbReference>
<evidence type="ECO:0000256" key="2">
    <source>
        <dbReference type="HAMAP-Rule" id="MF_01940"/>
    </source>
</evidence>
<accession>A0ABS1WR13</accession>